<keyword evidence="8" id="KW-1185">Reference proteome</keyword>
<evidence type="ECO:0000256" key="5">
    <source>
        <dbReference type="RuleBase" id="RU362075"/>
    </source>
</evidence>
<feature type="domain" description="Amine oxidase" evidence="6">
    <location>
        <begin position="10"/>
        <end position="485"/>
    </location>
</feature>
<dbReference type="GO" id="GO:0016491">
    <property type="term" value="F:oxidoreductase activity"/>
    <property type="evidence" value="ECO:0007669"/>
    <property type="project" value="UniProtKB-KW"/>
</dbReference>
<dbReference type="AlphaFoldDB" id="A0A848MAF1"/>
<sequence>MEVGIIGAGIGGLTTALLLSSRGFEVTVYEKEKELGGRLAYQRDESGRFAIDKGPTIVLLPDMLLDILEEGGMDTSLLPLMECDPLYAIHYADGTVFQKHRDQEKQLKELDRVFPGERSGYLKYMMDMEIAFNSGVSAFLSRPFFRKSQFYTWNNMKLLLQMKAYKSVRKLAADYFRDERLQDAFSLQTLYIGGAPFSAPALYTLIPYAEHAFGVWYLRGGYAGLVQTIREVLEQRGVTFVTGCKADHLLIEHGSCIGFVSDQQEYRHDSIIFNGDFPHLAGMIPQTKRNAGSVKLPSPKTLQKEYEPSSGCFLIYLGLNKRYEDVNIHQFFLPASLQNGLRQLFVDKQIPNEPSFYTFYPTALDDTAACEGESVMYILVPVPPAGHIAWDELKDEFAQRILDEAEQRGFPDLQESILWMDIRTPDDAEQEGMYRGGSFGIAPSLKQSAIFRPQIVPFPSIMNLYSVGASVHPGGGIPIVMQGARLLADHLTKERVACTQQTV</sequence>
<dbReference type="InterPro" id="IPR036188">
    <property type="entry name" value="FAD/NAD-bd_sf"/>
</dbReference>
<comment type="caution">
    <text evidence="7">The sequence shown here is derived from an EMBL/GenBank/DDBJ whole genome shotgun (WGS) entry which is preliminary data.</text>
</comment>
<dbReference type="PRINTS" id="PR00419">
    <property type="entry name" value="ADXRDTASE"/>
</dbReference>
<dbReference type="PANTHER" id="PTHR43734:SF1">
    <property type="entry name" value="PHYTOENE DESATURASE"/>
    <property type="match status" value="1"/>
</dbReference>
<dbReference type="EMBL" id="JABBPN010000014">
    <property type="protein sequence ID" value="NMO97052.1"/>
    <property type="molecule type" value="Genomic_DNA"/>
</dbReference>
<organism evidence="7 8">
    <name type="scientific">Paenibacillus lemnae</name>
    <dbReference type="NCBI Taxonomy" id="1330551"/>
    <lineage>
        <taxon>Bacteria</taxon>
        <taxon>Bacillati</taxon>
        <taxon>Bacillota</taxon>
        <taxon>Bacilli</taxon>
        <taxon>Bacillales</taxon>
        <taxon>Paenibacillaceae</taxon>
        <taxon>Paenibacillus</taxon>
    </lineage>
</organism>
<dbReference type="SUPFAM" id="SSF51905">
    <property type="entry name" value="FAD/NAD(P)-binding domain"/>
    <property type="match status" value="1"/>
</dbReference>
<evidence type="ECO:0000313" key="8">
    <source>
        <dbReference type="Proteomes" id="UP000565468"/>
    </source>
</evidence>
<accession>A0A848MAF1</accession>
<dbReference type="PANTHER" id="PTHR43734">
    <property type="entry name" value="PHYTOENE DESATURASE"/>
    <property type="match status" value="1"/>
</dbReference>
<evidence type="ECO:0000256" key="2">
    <source>
        <dbReference type="ARBA" id="ARBA00022746"/>
    </source>
</evidence>
<reference evidence="7 8" key="1">
    <citation type="submission" date="2020-04" db="EMBL/GenBank/DDBJ databases">
        <title>Paenibacillus algicola sp. nov., a novel marine bacterium producing alginate lyase.</title>
        <authorList>
            <person name="Huang H."/>
        </authorList>
    </citation>
    <scope>NUCLEOTIDE SEQUENCE [LARGE SCALE GENOMIC DNA]</scope>
    <source>
        <strain evidence="7 8">L7-75</strain>
    </source>
</reference>
<evidence type="ECO:0000256" key="1">
    <source>
        <dbReference type="ARBA" id="ARBA00004829"/>
    </source>
</evidence>
<dbReference type="GO" id="GO:0016117">
    <property type="term" value="P:carotenoid biosynthetic process"/>
    <property type="evidence" value="ECO:0007669"/>
    <property type="project" value="UniProtKB-KW"/>
</dbReference>
<protein>
    <submittedName>
        <fullName evidence="7">Phytoene desaturase</fullName>
    </submittedName>
</protein>
<dbReference type="InterPro" id="IPR014105">
    <property type="entry name" value="Carotenoid/retinoid_OxRdtase"/>
</dbReference>
<evidence type="ECO:0000256" key="3">
    <source>
        <dbReference type="ARBA" id="ARBA00023002"/>
    </source>
</evidence>
<evidence type="ECO:0000313" key="7">
    <source>
        <dbReference type="EMBL" id="NMO97052.1"/>
    </source>
</evidence>
<comment type="similarity">
    <text evidence="4">Belongs to the carotenoid/retinoid oxidoreductase family. CrtN subfamily.</text>
</comment>
<evidence type="ECO:0000256" key="4">
    <source>
        <dbReference type="ARBA" id="ARBA00038322"/>
    </source>
</evidence>
<comment type="pathway">
    <text evidence="1 5">Carotenoid biosynthesis.</text>
</comment>
<dbReference type="Proteomes" id="UP000565468">
    <property type="component" value="Unassembled WGS sequence"/>
</dbReference>
<dbReference type="Gene3D" id="3.50.50.60">
    <property type="entry name" value="FAD/NAD(P)-binding domain"/>
    <property type="match status" value="2"/>
</dbReference>
<keyword evidence="2 5" id="KW-0125">Carotenoid biosynthesis</keyword>
<dbReference type="Pfam" id="PF01593">
    <property type="entry name" value="Amino_oxidase"/>
    <property type="match status" value="1"/>
</dbReference>
<evidence type="ECO:0000259" key="6">
    <source>
        <dbReference type="Pfam" id="PF01593"/>
    </source>
</evidence>
<keyword evidence="3 5" id="KW-0560">Oxidoreductase</keyword>
<name>A0A848MAF1_PAELE</name>
<dbReference type="RefSeq" id="WP_169505837.1">
    <property type="nucleotide sequence ID" value="NZ_JABBPN010000014.1"/>
</dbReference>
<dbReference type="InterPro" id="IPR002937">
    <property type="entry name" value="Amino_oxidase"/>
</dbReference>
<dbReference type="NCBIfam" id="TIGR02734">
    <property type="entry name" value="crtI_fam"/>
    <property type="match status" value="1"/>
</dbReference>
<gene>
    <name evidence="7" type="primary">crtI</name>
    <name evidence="7" type="ORF">HII30_14905</name>
</gene>
<proteinExistence type="inferred from homology"/>